<organism evidence="5 6">
    <name type="scientific">Photobacterium swingsii</name>
    <dbReference type="NCBI Taxonomy" id="680026"/>
    <lineage>
        <taxon>Bacteria</taxon>
        <taxon>Pseudomonadati</taxon>
        <taxon>Pseudomonadota</taxon>
        <taxon>Gammaproteobacteria</taxon>
        <taxon>Vibrionales</taxon>
        <taxon>Vibrionaceae</taxon>
        <taxon>Photobacterium</taxon>
    </lineage>
</organism>
<evidence type="ECO:0000259" key="4">
    <source>
        <dbReference type="SMART" id="SM00347"/>
    </source>
</evidence>
<accession>A0A0J8VAQ2</accession>
<dbReference type="GO" id="GO:0003677">
    <property type="term" value="F:DNA binding"/>
    <property type="evidence" value="ECO:0007669"/>
    <property type="project" value="UniProtKB-KW"/>
</dbReference>
<proteinExistence type="predicted"/>
<dbReference type="AlphaFoldDB" id="A0A0J8VAQ2"/>
<dbReference type="InterPro" id="IPR036390">
    <property type="entry name" value="WH_DNA-bd_sf"/>
</dbReference>
<dbReference type="OrthoDB" id="5876296at2"/>
<feature type="domain" description="HTH marR-type" evidence="4">
    <location>
        <begin position="25"/>
        <end position="126"/>
    </location>
</feature>
<evidence type="ECO:0000256" key="2">
    <source>
        <dbReference type="ARBA" id="ARBA00023125"/>
    </source>
</evidence>
<dbReference type="STRING" id="680026.AB733_11855"/>
<dbReference type="InterPro" id="IPR036388">
    <property type="entry name" value="WH-like_DNA-bd_sf"/>
</dbReference>
<dbReference type="Gene3D" id="1.10.10.10">
    <property type="entry name" value="Winged helix-like DNA-binding domain superfamily/Winged helix DNA-binding domain"/>
    <property type="match status" value="1"/>
</dbReference>
<dbReference type="RefSeq" id="WP_048898963.1">
    <property type="nucleotide sequence ID" value="NZ_AP024853.1"/>
</dbReference>
<keyword evidence="6" id="KW-1185">Reference proteome</keyword>
<keyword evidence="2" id="KW-0238">DNA-binding</keyword>
<dbReference type="PANTHER" id="PTHR42756">
    <property type="entry name" value="TRANSCRIPTIONAL REGULATOR, MARR"/>
    <property type="match status" value="1"/>
</dbReference>
<evidence type="ECO:0000313" key="5">
    <source>
        <dbReference type="EMBL" id="PSW24467.1"/>
    </source>
</evidence>
<dbReference type="EMBL" id="PYLZ01000005">
    <property type="protein sequence ID" value="PSW24467.1"/>
    <property type="molecule type" value="Genomic_DNA"/>
</dbReference>
<evidence type="ECO:0000313" key="6">
    <source>
        <dbReference type="Proteomes" id="UP000240481"/>
    </source>
</evidence>
<keyword evidence="1" id="KW-0805">Transcription regulation</keyword>
<name>A0A0J8VAQ2_9GAMM</name>
<protein>
    <submittedName>
        <fullName evidence="5">MarR family transcriptional regulator</fullName>
    </submittedName>
</protein>
<evidence type="ECO:0000256" key="3">
    <source>
        <dbReference type="ARBA" id="ARBA00023163"/>
    </source>
</evidence>
<dbReference type="InterPro" id="IPR000835">
    <property type="entry name" value="HTH_MarR-typ"/>
</dbReference>
<comment type="caution">
    <text evidence="5">The sequence shown here is derived from an EMBL/GenBank/DDBJ whole genome shotgun (WGS) entry which is preliminary data.</text>
</comment>
<keyword evidence="3" id="KW-0804">Transcription</keyword>
<reference evidence="5 6" key="1">
    <citation type="submission" date="2018-01" db="EMBL/GenBank/DDBJ databases">
        <title>Whole genome sequencing of Histamine producing bacteria.</title>
        <authorList>
            <person name="Butler K."/>
        </authorList>
    </citation>
    <scope>NUCLEOTIDE SEQUENCE [LARGE SCALE GENOMIC DNA]</scope>
    <source>
        <strain evidence="5 6">DSM 24669</strain>
    </source>
</reference>
<gene>
    <name evidence="5" type="ORF">C9I94_10540</name>
</gene>
<dbReference type="PANTHER" id="PTHR42756:SF1">
    <property type="entry name" value="TRANSCRIPTIONAL REPRESSOR OF EMRAB OPERON"/>
    <property type="match status" value="1"/>
</dbReference>
<dbReference type="GO" id="GO:0003700">
    <property type="term" value="F:DNA-binding transcription factor activity"/>
    <property type="evidence" value="ECO:0007669"/>
    <property type="project" value="InterPro"/>
</dbReference>
<dbReference type="SMART" id="SM00347">
    <property type="entry name" value="HTH_MARR"/>
    <property type="match status" value="1"/>
</dbReference>
<evidence type="ECO:0000256" key="1">
    <source>
        <dbReference type="ARBA" id="ARBA00023015"/>
    </source>
</evidence>
<dbReference type="Proteomes" id="UP000240481">
    <property type="component" value="Unassembled WGS sequence"/>
</dbReference>
<sequence>MKPHETLAGLSVTFSHFLQNKVQAEVVRRHPELNVERLALLIELDFEDGQRPSVLARRMGRSKGTISSILRHSTKHGLVATTPDELNKNAKRIFITQKGKVIHDELSVVLTEMLEESVQDIPAEQQEEMKKAFVTCIKRLNPIWSEDEWLD</sequence>
<dbReference type="SUPFAM" id="SSF46785">
    <property type="entry name" value="Winged helix' DNA-binding domain"/>
    <property type="match status" value="1"/>
</dbReference>